<keyword evidence="7" id="KW-0694">RNA-binding</keyword>
<evidence type="ECO:0000259" key="13">
    <source>
        <dbReference type="PROSITE" id="PS51194"/>
    </source>
</evidence>
<keyword evidence="6" id="KW-0067">ATP-binding</keyword>
<dbReference type="SMART" id="SM00490">
    <property type="entry name" value="HELICc"/>
    <property type="match status" value="1"/>
</dbReference>
<evidence type="ECO:0000313" key="16">
    <source>
        <dbReference type="Proteomes" id="UP000516314"/>
    </source>
</evidence>
<gene>
    <name evidence="15" type="ORF">AT9943_LOCUS11750</name>
</gene>
<accession>A0A7G2ER59</accession>
<keyword evidence="4" id="KW-0378">Hydrolase</keyword>
<evidence type="ECO:0000256" key="6">
    <source>
        <dbReference type="ARBA" id="ARBA00022840"/>
    </source>
</evidence>
<dbReference type="SUPFAM" id="SSF52540">
    <property type="entry name" value="P-loop containing nucleoside triphosphate hydrolases"/>
    <property type="match status" value="1"/>
</dbReference>
<sequence length="591" mass="63252">MITTVLRRSLLDASKRNLSASLTSINTVLFHNLAPAATRVSDLALIGSSDVKAGFPFGVEAKGIHFQSGPLDFRASMVSQAGFAISESSERRVGDSESVGGDGLAISELGISPEIVKALSSKGIEKLFPIQKAVLEPAMEGRDMIGRARTGTGKTLAFGIPIIDKIIKYNAKHGRGRNPLCLVLAPTRELARQVEKEFRESAPSLDTICLYGGTPIGQQMRQLDYGVDVAVGTPGRVIDLMKRGALNLSEVQFVVLDEADQMLQVGFAEDVEIILEKLPEKRQSMMFSATMPSWIRSLTKKYLNNPLTVDLVGDSDQKLADGITTYSIIADSYGRASIIGPLVTEHAKGGKCIVFTQTKRDADRLSYALARSFKCEALHGDISQSQRERTLAGFRDGHFNILVATDVAARGLDVPNVDLIIHYELPNNTETFVHRTGRTGRAGKKGSAILIYSQDQSRAVKIIEREVGSRFTELPSIAVERGSASMFEGIGSRSGGSFGGGMRDRGGSSNRYSGDSDRSGFGSFGMRSPEGYGSDRSSQSGGRSSFGGGRSGGSSNNRSSGFGDFGSDRSSQSGGRSSFGGFGSNDGKRSY</sequence>
<dbReference type="CDD" id="cd00268">
    <property type="entry name" value="DEADc"/>
    <property type="match status" value="1"/>
</dbReference>
<comment type="similarity">
    <text evidence="1">Belongs to the DEAD box helicase family. DDX21/DDX50 subfamily.</text>
</comment>
<dbReference type="PROSITE" id="PS51194">
    <property type="entry name" value="HELICASE_CTER"/>
    <property type="match status" value="1"/>
</dbReference>
<dbReference type="PANTHER" id="PTHR47959:SF23">
    <property type="entry name" value="HELICASE ATP-BINDING DOMAIN-CONTAINING PROTEIN"/>
    <property type="match status" value="1"/>
</dbReference>
<dbReference type="InterPro" id="IPR027417">
    <property type="entry name" value="P-loop_NTPase"/>
</dbReference>
<feature type="compositionally biased region" description="Low complexity" evidence="11">
    <location>
        <begin position="507"/>
        <end position="543"/>
    </location>
</feature>
<dbReference type="EC" id="3.6.4.13" evidence="2"/>
<dbReference type="PANTHER" id="PTHR47959">
    <property type="entry name" value="ATP-DEPENDENT RNA HELICASE RHLE-RELATED"/>
    <property type="match status" value="1"/>
</dbReference>
<dbReference type="InterPro" id="IPR011545">
    <property type="entry name" value="DEAD/DEAH_box_helicase_dom"/>
</dbReference>
<dbReference type="Gene3D" id="3.40.50.300">
    <property type="entry name" value="P-loop containing nucleotide triphosphate hydrolases"/>
    <property type="match status" value="2"/>
</dbReference>
<evidence type="ECO:0000256" key="9">
    <source>
        <dbReference type="ARBA" id="ARBA00047984"/>
    </source>
</evidence>
<dbReference type="GO" id="GO:0016787">
    <property type="term" value="F:hydrolase activity"/>
    <property type="evidence" value="ECO:0007669"/>
    <property type="project" value="UniProtKB-KW"/>
</dbReference>
<feature type="region of interest" description="Disordered" evidence="11">
    <location>
        <begin position="489"/>
        <end position="591"/>
    </location>
</feature>
<dbReference type="GO" id="GO:0005524">
    <property type="term" value="F:ATP binding"/>
    <property type="evidence" value="ECO:0007669"/>
    <property type="project" value="UniProtKB-KW"/>
</dbReference>
<keyword evidence="8" id="KW-0809">Transit peptide</keyword>
<feature type="compositionally biased region" description="Gly residues" evidence="11">
    <location>
        <begin position="492"/>
        <end position="501"/>
    </location>
</feature>
<dbReference type="InterPro" id="IPR014014">
    <property type="entry name" value="RNA_helicase_DEAD_Q_motif"/>
</dbReference>
<feature type="domain" description="DEAD-box RNA helicase Q" evidence="14">
    <location>
        <begin position="104"/>
        <end position="132"/>
    </location>
</feature>
<evidence type="ECO:0000256" key="10">
    <source>
        <dbReference type="PROSITE-ProRule" id="PRU00552"/>
    </source>
</evidence>
<dbReference type="Pfam" id="PF00270">
    <property type="entry name" value="DEAD"/>
    <property type="match status" value="1"/>
</dbReference>
<protein>
    <recommendedName>
        <fullName evidence="2">RNA helicase</fullName>
        <ecNumber evidence="2">3.6.4.13</ecNumber>
    </recommendedName>
</protein>
<dbReference type="CDD" id="cd18787">
    <property type="entry name" value="SF2_C_DEAD"/>
    <property type="match status" value="1"/>
</dbReference>
<dbReference type="AlphaFoldDB" id="A0A7G2ER59"/>
<evidence type="ECO:0000256" key="1">
    <source>
        <dbReference type="ARBA" id="ARBA00006517"/>
    </source>
</evidence>
<feature type="compositionally biased region" description="Low complexity" evidence="11">
    <location>
        <begin position="553"/>
        <end position="562"/>
    </location>
</feature>
<evidence type="ECO:0000256" key="5">
    <source>
        <dbReference type="ARBA" id="ARBA00022806"/>
    </source>
</evidence>
<evidence type="ECO:0000259" key="14">
    <source>
        <dbReference type="PROSITE" id="PS51195"/>
    </source>
</evidence>
<dbReference type="PROSITE" id="PS51195">
    <property type="entry name" value="Q_MOTIF"/>
    <property type="match status" value="1"/>
</dbReference>
<dbReference type="FunFam" id="3.40.50.300:FF:000911">
    <property type="entry name" value="Nucleolar RNA helicase II"/>
    <property type="match status" value="1"/>
</dbReference>
<proteinExistence type="inferred from homology"/>
<evidence type="ECO:0000256" key="8">
    <source>
        <dbReference type="ARBA" id="ARBA00022946"/>
    </source>
</evidence>
<dbReference type="InterPro" id="IPR001650">
    <property type="entry name" value="Helicase_C-like"/>
</dbReference>
<evidence type="ECO:0000256" key="4">
    <source>
        <dbReference type="ARBA" id="ARBA00022801"/>
    </source>
</evidence>
<evidence type="ECO:0000256" key="11">
    <source>
        <dbReference type="SAM" id="MobiDB-lite"/>
    </source>
</evidence>
<dbReference type="PROSITE" id="PS51192">
    <property type="entry name" value="HELICASE_ATP_BIND_1"/>
    <property type="match status" value="1"/>
</dbReference>
<dbReference type="FunFam" id="3.40.50.300:FF:001060">
    <property type="entry name" value="ATP-dependent RNA helicase RhlE"/>
    <property type="match status" value="1"/>
</dbReference>
<keyword evidence="3" id="KW-0547">Nucleotide-binding</keyword>
<evidence type="ECO:0000256" key="7">
    <source>
        <dbReference type="ARBA" id="ARBA00022884"/>
    </source>
</evidence>
<dbReference type="InterPro" id="IPR050079">
    <property type="entry name" value="DEAD_box_RNA_helicase"/>
</dbReference>
<reference evidence="15 16" key="1">
    <citation type="submission" date="2020-09" db="EMBL/GenBank/DDBJ databases">
        <authorList>
            <person name="Ashkenazy H."/>
        </authorList>
    </citation>
    <scope>NUCLEOTIDE SEQUENCE [LARGE SCALE GENOMIC DNA]</scope>
    <source>
        <strain evidence="16">cv. Cdm-0</strain>
    </source>
</reference>
<feature type="short sequence motif" description="Q motif" evidence="10">
    <location>
        <begin position="104"/>
        <end position="132"/>
    </location>
</feature>
<dbReference type="InterPro" id="IPR014001">
    <property type="entry name" value="Helicase_ATP-bd"/>
</dbReference>
<evidence type="ECO:0000313" key="15">
    <source>
        <dbReference type="EMBL" id="CAD5323825.1"/>
    </source>
</evidence>
<evidence type="ECO:0000256" key="2">
    <source>
        <dbReference type="ARBA" id="ARBA00012552"/>
    </source>
</evidence>
<dbReference type="Proteomes" id="UP000516314">
    <property type="component" value="Chromosome 3"/>
</dbReference>
<dbReference type="SMART" id="SM00487">
    <property type="entry name" value="DEXDc"/>
    <property type="match status" value="1"/>
</dbReference>
<name>A0A7G2ER59_ARATH</name>
<feature type="domain" description="Helicase ATP-binding" evidence="12">
    <location>
        <begin position="135"/>
        <end position="309"/>
    </location>
</feature>
<comment type="catalytic activity">
    <reaction evidence="9">
        <text>ATP + H2O = ADP + phosphate + H(+)</text>
        <dbReference type="Rhea" id="RHEA:13065"/>
        <dbReference type="ChEBI" id="CHEBI:15377"/>
        <dbReference type="ChEBI" id="CHEBI:15378"/>
        <dbReference type="ChEBI" id="CHEBI:30616"/>
        <dbReference type="ChEBI" id="CHEBI:43474"/>
        <dbReference type="ChEBI" id="CHEBI:456216"/>
        <dbReference type="EC" id="3.6.4.13"/>
    </reaction>
</comment>
<organism evidence="15 16">
    <name type="scientific">Arabidopsis thaliana</name>
    <name type="common">Mouse-ear cress</name>
    <dbReference type="NCBI Taxonomy" id="3702"/>
    <lineage>
        <taxon>Eukaryota</taxon>
        <taxon>Viridiplantae</taxon>
        <taxon>Streptophyta</taxon>
        <taxon>Embryophyta</taxon>
        <taxon>Tracheophyta</taxon>
        <taxon>Spermatophyta</taxon>
        <taxon>Magnoliopsida</taxon>
        <taxon>eudicotyledons</taxon>
        <taxon>Gunneridae</taxon>
        <taxon>Pentapetalae</taxon>
        <taxon>rosids</taxon>
        <taxon>malvids</taxon>
        <taxon>Brassicales</taxon>
        <taxon>Brassicaceae</taxon>
        <taxon>Camelineae</taxon>
        <taxon>Arabidopsis</taxon>
    </lineage>
</organism>
<dbReference type="Pfam" id="PF00271">
    <property type="entry name" value="Helicase_C"/>
    <property type="match status" value="1"/>
</dbReference>
<feature type="domain" description="Helicase C-terminal" evidence="13">
    <location>
        <begin position="338"/>
        <end position="482"/>
    </location>
</feature>
<dbReference type="EMBL" id="LR881468">
    <property type="protein sequence ID" value="CAD5323825.1"/>
    <property type="molecule type" value="Genomic_DNA"/>
</dbReference>
<dbReference type="InterPro" id="IPR044742">
    <property type="entry name" value="DEAD/DEAH_RhlB"/>
</dbReference>
<dbReference type="GO" id="GO:0003723">
    <property type="term" value="F:RNA binding"/>
    <property type="evidence" value="ECO:0007669"/>
    <property type="project" value="UniProtKB-KW"/>
</dbReference>
<evidence type="ECO:0000256" key="3">
    <source>
        <dbReference type="ARBA" id="ARBA00022741"/>
    </source>
</evidence>
<keyword evidence="5" id="KW-0347">Helicase</keyword>
<dbReference type="GO" id="GO:0003724">
    <property type="term" value="F:RNA helicase activity"/>
    <property type="evidence" value="ECO:0007669"/>
    <property type="project" value="UniProtKB-EC"/>
</dbReference>
<evidence type="ECO:0000259" key="12">
    <source>
        <dbReference type="PROSITE" id="PS51192"/>
    </source>
</evidence>
<dbReference type="GO" id="GO:0006950">
    <property type="term" value="P:response to stress"/>
    <property type="evidence" value="ECO:0007669"/>
    <property type="project" value="UniProtKB-ARBA"/>
</dbReference>